<feature type="non-terminal residue" evidence="2">
    <location>
        <position position="1"/>
    </location>
</feature>
<proteinExistence type="predicted"/>
<name>A0A9P4Y8E4_CRYP1</name>
<dbReference type="Proteomes" id="UP000803844">
    <property type="component" value="Unassembled WGS sequence"/>
</dbReference>
<reference evidence="2" key="1">
    <citation type="journal article" date="2020" name="Phytopathology">
        <title>Genome sequence of the chestnut blight fungus Cryphonectria parasitica EP155: A fundamental resource for an archetypical invasive plant pathogen.</title>
        <authorList>
            <person name="Crouch J.A."/>
            <person name="Dawe A."/>
            <person name="Aerts A."/>
            <person name="Barry K."/>
            <person name="Churchill A.C.L."/>
            <person name="Grimwood J."/>
            <person name="Hillman B."/>
            <person name="Milgroom M.G."/>
            <person name="Pangilinan J."/>
            <person name="Smith M."/>
            <person name="Salamov A."/>
            <person name="Schmutz J."/>
            <person name="Yadav J."/>
            <person name="Grigoriev I.V."/>
            <person name="Nuss D."/>
        </authorList>
    </citation>
    <scope>NUCLEOTIDE SEQUENCE</scope>
    <source>
        <strain evidence="2">EP155</strain>
    </source>
</reference>
<evidence type="ECO:0000313" key="2">
    <source>
        <dbReference type="EMBL" id="KAF3768314.1"/>
    </source>
</evidence>
<gene>
    <name evidence="2" type="ORF">M406DRAFT_225044</name>
</gene>
<dbReference type="EMBL" id="MU032345">
    <property type="protein sequence ID" value="KAF3768314.1"/>
    <property type="molecule type" value="Genomic_DNA"/>
</dbReference>
<protein>
    <submittedName>
        <fullName evidence="2">Uncharacterized protein</fullName>
    </submittedName>
</protein>
<evidence type="ECO:0000256" key="1">
    <source>
        <dbReference type="SAM" id="MobiDB-lite"/>
    </source>
</evidence>
<feature type="non-terminal residue" evidence="2">
    <location>
        <position position="59"/>
    </location>
</feature>
<organism evidence="2 3">
    <name type="scientific">Cryphonectria parasitica (strain ATCC 38755 / EP155)</name>
    <dbReference type="NCBI Taxonomy" id="660469"/>
    <lineage>
        <taxon>Eukaryota</taxon>
        <taxon>Fungi</taxon>
        <taxon>Dikarya</taxon>
        <taxon>Ascomycota</taxon>
        <taxon>Pezizomycotina</taxon>
        <taxon>Sordariomycetes</taxon>
        <taxon>Sordariomycetidae</taxon>
        <taxon>Diaporthales</taxon>
        <taxon>Cryphonectriaceae</taxon>
        <taxon>Cryphonectria-Endothia species complex</taxon>
        <taxon>Cryphonectria</taxon>
    </lineage>
</organism>
<comment type="caution">
    <text evidence="2">The sequence shown here is derived from an EMBL/GenBank/DDBJ whole genome shotgun (WGS) entry which is preliminary data.</text>
</comment>
<dbReference type="RefSeq" id="XP_040779275.1">
    <property type="nucleotide sequence ID" value="XM_040915715.1"/>
</dbReference>
<evidence type="ECO:0000313" key="3">
    <source>
        <dbReference type="Proteomes" id="UP000803844"/>
    </source>
</evidence>
<feature type="compositionally biased region" description="Polar residues" evidence="1">
    <location>
        <begin position="50"/>
        <end position="59"/>
    </location>
</feature>
<dbReference type="GeneID" id="63832844"/>
<feature type="region of interest" description="Disordered" evidence="1">
    <location>
        <begin position="34"/>
        <end position="59"/>
    </location>
</feature>
<sequence>IESKGYEVMPCSSCLEEGVACKMVDGVKSRSQCTKRGRSCDAGRIPMSSREPSLSSFLV</sequence>
<dbReference type="AlphaFoldDB" id="A0A9P4Y8E4"/>
<keyword evidence="3" id="KW-1185">Reference proteome</keyword>
<accession>A0A9P4Y8E4</accession>